<reference evidence="4" key="1">
    <citation type="submission" date="2023-07" db="EMBL/GenBank/DDBJ databases">
        <authorList>
            <consortium name="AG Swart"/>
            <person name="Singh M."/>
            <person name="Singh A."/>
            <person name="Seah K."/>
            <person name="Emmerich C."/>
        </authorList>
    </citation>
    <scope>NUCLEOTIDE SEQUENCE</scope>
    <source>
        <strain evidence="4">DP1</strain>
    </source>
</reference>
<protein>
    <recommendedName>
        <fullName evidence="3">RING-type domain-containing protein</fullName>
    </recommendedName>
</protein>
<dbReference type="PROSITE" id="PS50089">
    <property type="entry name" value="ZF_RING_2"/>
    <property type="match status" value="1"/>
</dbReference>
<dbReference type="InterPro" id="IPR013083">
    <property type="entry name" value="Znf_RING/FYVE/PHD"/>
</dbReference>
<evidence type="ECO:0000256" key="2">
    <source>
        <dbReference type="SAM" id="Phobius"/>
    </source>
</evidence>
<name>A0AAD2D174_EUPCR</name>
<evidence type="ECO:0000259" key="3">
    <source>
        <dbReference type="PROSITE" id="PS50089"/>
    </source>
</evidence>
<keyword evidence="1" id="KW-0862">Zinc</keyword>
<keyword evidence="2" id="KW-1133">Transmembrane helix</keyword>
<dbReference type="Gene3D" id="3.30.40.10">
    <property type="entry name" value="Zinc/RING finger domain, C3HC4 (zinc finger)"/>
    <property type="match status" value="1"/>
</dbReference>
<accession>A0AAD2D174</accession>
<evidence type="ECO:0000256" key="1">
    <source>
        <dbReference type="PROSITE-ProRule" id="PRU00175"/>
    </source>
</evidence>
<dbReference type="SUPFAM" id="SSF57850">
    <property type="entry name" value="RING/U-box"/>
    <property type="match status" value="1"/>
</dbReference>
<feature type="transmembrane region" description="Helical" evidence="2">
    <location>
        <begin position="123"/>
        <end position="151"/>
    </location>
</feature>
<dbReference type="InterPro" id="IPR001841">
    <property type="entry name" value="Znf_RING"/>
</dbReference>
<dbReference type="EMBL" id="CAMPGE010018081">
    <property type="protein sequence ID" value="CAI2376520.1"/>
    <property type="molecule type" value="Genomic_DNA"/>
</dbReference>
<gene>
    <name evidence="4" type="ORF">ECRASSUSDP1_LOCUS17890</name>
</gene>
<keyword evidence="1" id="KW-0479">Metal-binding</keyword>
<proteinExistence type="predicted"/>
<feature type="domain" description="RING-type" evidence="3">
    <location>
        <begin position="193"/>
        <end position="236"/>
    </location>
</feature>
<dbReference type="Proteomes" id="UP001295684">
    <property type="component" value="Unassembled WGS sequence"/>
</dbReference>
<feature type="transmembrane region" description="Helical" evidence="2">
    <location>
        <begin position="27"/>
        <end position="44"/>
    </location>
</feature>
<keyword evidence="1" id="KW-0863">Zinc-finger</keyword>
<keyword evidence="2" id="KW-0472">Membrane</keyword>
<keyword evidence="5" id="KW-1185">Reference proteome</keyword>
<comment type="caution">
    <text evidence="4">The sequence shown here is derived from an EMBL/GenBank/DDBJ whole genome shotgun (WGS) entry which is preliminary data.</text>
</comment>
<feature type="transmembrane region" description="Helical" evidence="2">
    <location>
        <begin position="56"/>
        <end position="73"/>
    </location>
</feature>
<keyword evidence="2" id="KW-0812">Transmembrane</keyword>
<organism evidence="4 5">
    <name type="scientific">Euplotes crassus</name>
    <dbReference type="NCBI Taxonomy" id="5936"/>
    <lineage>
        <taxon>Eukaryota</taxon>
        <taxon>Sar</taxon>
        <taxon>Alveolata</taxon>
        <taxon>Ciliophora</taxon>
        <taxon>Intramacronucleata</taxon>
        <taxon>Spirotrichea</taxon>
        <taxon>Hypotrichia</taxon>
        <taxon>Euplotida</taxon>
        <taxon>Euplotidae</taxon>
        <taxon>Moneuplotes</taxon>
    </lineage>
</organism>
<dbReference type="AlphaFoldDB" id="A0AAD2D174"/>
<evidence type="ECO:0000313" key="5">
    <source>
        <dbReference type="Proteomes" id="UP001295684"/>
    </source>
</evidence>
<dbReference type="GO" id="GO:0008270">
    <property type="term" value="F:zinc ion binding"/>
    <property type="evidence" value="ECO:0007669"/>
    <property type="project" value="UniProtKB-KW"/>
</dbReference>
<sequence length="283" mass="32231">MNPEKTIEQVEILENQAKTLRMNGYCIAYHILTMSILLACSGLSGSSDCGIKTQELLTMAVLVKMGAVIHYLFKTKCIRDHGVSNSTVNTISWAYLLGSSTWHWTVVERFINSKNQCFHANQLLWTGHTLLTIEPIILAFWAGAYIFGLFIKLVEESNNNGPNMNILNNQHEYLAKELSKLRHFISSHFKDTCRICSGILQPDQMVIVSQCAHSHVVHYSCDATSTNSNQNCPSCEDSNTDEEVEKPKIIPFAEILAQKYEKVEEDRRALKERKKRKYSYTDF</sequence>
<evidence type="ECO:0000313" key="4">
    <source>
        <dbReference type="EMBL" id="CAI2376520.1"/>
    </source>
</evidence>